<dbReference type="Pfam" id="PF08281">
    <property type="entry name" value="Sigma70_r4_2"/>
    <property type="match status" value="1"/>
</dbReference>
<dbReference type="PANTHER" id="PTHR43133:SF50">
    <property type="entry name" value="ECF RNA POLYMERASE SIGMA FACTOR SIGM"/>
    <property type="match status" value="1"/>
</dbReference>
<evidence type="ECO:0000259" key="7">
    <source>
        <dbReference type="Pfam" id="PF08281"/>
    </source>
</evidence>
<evidence type="ECO:0000259" key="6">
    <source>
        <dbReference type="Pfam" id="PF04542"/>
    </source>
</evidence>
<dbReference type="CDD" id="cd06171">
    <property type="entry name" value="Sigma70_r4"/>
    <property type="match status" value="1"/>
</dbReference>
<protein>
    <submittedName>
        <fullName evidence="8">SigE family RNA polymerase sigma factor</fullName>
    </submittedName>
</protein>
<dbReference type="InterPro" id="IPR007627">
    <property type="entry name" value="RNA_pol_sigma70_r2"/>
</dbReference>
<dbReference type="InterPro" id="IPR013324">
    <property type="entry name" value="RNA_pol_sigma_r3/r4-like"/>
</dbReference>
<evidence type="ECO:0000256" key="3">
    <source>
        <dbReference type="ARBA" id="ARBA00023082"/>
    </source>
</evidence>
<dbReference type="PANTHER" id="PTHR43133">
    <property type="entry name" value="RNA POLYMERASE ECF-TYPE SIGMA FACTO"/>
    <property type="match status" value="1"/>
</dbReference>
<evidence type="ECO:0000313" key="9">
    <source>
        <dbReference type="Proteomes" id="UP001596524"/>
    </source>
</evidence>
<dbReference type="RefSeq" id="WP_255891675.1">
    <property type="nucleotide sequence ID" value="NZ_JAFMZM010000005.1"/>
</dbReference>
<dbReference type="InterPro" id="IPR039425">
    <property type="entry name" value="RNA_pol_sigma-70-like"/>
</dbReference>
<name>A0ABW2N3J4_9ACTN</name>
<sequence length="173" mass="19619">MTARDEEFTRYMETRSAALLRTAVFLCSGDSAAAEDLVQATLVKAYVHWSRLRDEHKRDAYVRRILVRESYRRGPARAKDVAHVAEIRDHAAPVRDHDDHLSLFPQLAALPRQQRAVVVLRYYEDLSEQQIADALGCSAGSVKRHASRGLATLRARLHDTYRAPAEGADVERR</sequence>
<keyword evidence="3" id="KW-0731">Sigma factor</keyword>
<evidence type="ECO:0000256" key="2">
    <source>
        <dbReference type="ARBA" id="ARBA00023015"/>
    </source>
</evidence>
<reference evidence="9" key="1">
    <citation type="journal article" date="2019" name="Int. J. Syst. Evol. Microbiol.">
        <title>The Global Catalogue of Microorganisms (GCM) 10K type strain sequencing project: providing services to taxonomists for standard genome sequencing and annotation.</title>
        <authorList>
            <consortium name="The Broad Institute Genomics Platform"/>
            <consortium name="The Broad Institute Genome Sequencing Center for Infectious Disease"/>
            <person name="Wu L."/>
            <person name="Ma J."/>
        </authorList>
    </citation>
    <scope>NUCLEOTIDE SEQUENCE [LARGE SCALE GENOMIC DNA]</scope>
    <source>
        <strain evidence="9">FCH27</strain>
    </source>
</reference>
<dbReference type="Pfam" id="PF04542">
    <property type="entry name" value="Sigma70_r2"/>
    <property type="match status" value="1"/>
</dbReference>
<keyword evidence="2" id="KW-0805">Transcription regulation</keyword>
<keyword evidence="9" id="KW-1185">Reference proteome</keyword>
<organism evidence="8 9">
    <name type="scientific">Nocardioides astragali</name>
    <dbReference type="NCBI Taxonomy" id="1776736"/>
    <lineage>
        <taxon>Bacteria</taxon>
        <taxon>Bacillati</taxon>
        <taxon>Actinomycetota</taxon>
        <taxon>Actinomycetes</taxon>
        <taxon>Propionibacteriales</taxon>
        <taxon>Nocardioidaceae</taxon>
        <taxon>Nocardioides</taxon>
    </lineage>
</organism>
<dbReference type="SUPFAM" id="SSF88946">
    <property type="entry name" value="Sigma2 domain of RNA polymerase sigma factors"/>
    <property type="match status" value="1"/>
</dbReference>
<evidence type="ECO:0000256" key="1">
    <source>
        <dbReference type="ARBA" id="ARBA00010641"/>
    </source>
</evidence>
<evidence type="ECO:0000256" key="4">
    <source>
        <dbReference type="ARBA" id="ARBA00023125"/>
    </source>
</evidence>
<dbReference type="InterPro" id="IPR014284">
    <property type="entry name" value="RNA_pol_sigma-70_dom"/>
</dbReference>
<feature type="domain" description="RNA polymerase sigma factor 70 region 4 type 2" evidence="7">
    <location>
        <begin position="107"/>
        <end position="153"/>
    </location>
</feature>
<dbReference type="SUPFAM" id="SSF88659">
    <property type="entry name" value="Sigma3 and sigma4 domains of RNA polymerase sigma factors"/>
    <property type="match status" value="1"/>
</dbReference>
<dbReference type="NCBIfam" id="TIGR02983">
    <property type="entry name" value="SigE-fam_strep"/>
    <property type="match status" value="1"/>
</dbReference>
<proteinExistence type="inferred from homology"/>
<dbReference type="InterPro" id="IPR036388">
    <property type="entry name" value="WH-like_DNA-bd_sf"/>
</dbReference>
<dbReference type="Proteomes" id="UP001596524">
    <property type="component" value="Unassembled WGS sequence"/>
</dbReference>
<dbReference type="InterPro" id="IPR013325">
    <property type="entry name" value="RNA_pol_sigma_r2"/>
</dbReference>
<comment type="similarity">
    <text evidence="1">Belongs to the sigma-70 factor family. ECF subfamily.</text>
</comment>
<dbReference type="NCBIfam" id="TIGR02937">
    <property type="entry name" value="sigma70-ECF"/>
    <property type="match status" value="1"/>
</dbReference>
<gene>
    <name evidence="8" type="ORF">ACFQO6_09020</name>
</gene>
<accession>A0ABW2N3J4</accession>
<evidence type="ECO:0000313" key="8">
    <source>
        <dbReference type="EMBL" id="MFC7360407.1"/>
    </source>
</evidence>
<dbReference type="Gene3D" id="1.10.10.10">
    <property type="entry name" value="Winged helix-like DNA-binding domain superfamily/Winged helix DNA-binding domain"/>
    <property type="match status" value="1"/>
</dbReference>
<dbReference type="InterPro" id="IPR013249">
    <property type="entry name" value="RNA_pol_sigma70_r4_t2"/>
</dbReference>
<keyword evidence="5" id="KW-0804">Transcription</keyword>
<feature type="domain" description="RNA polymerase sigma-70 region 2" evidence="6">
    <location>
        <begin position="20"/>
        <end position="73"/>
    </location>
</feature>
<evidence type="ECO:0000256" key="5">
    <source>
        <dbReference type="ARBA" id="ARBA00023163"/>
    </source>
</evidence>
<dbReference type="EMBL" id="JBHTCH010000012">
    <property type="protein sequence ID" value="MFC7360407.1"/>
    <property type="molecule type" value="Genomic_DNA"/>
</dbReference>
<keyword evidence="4" id="KW-0238">DNA-binding</keyword>
<dbReference type="Gene3D" id="1.10.1740.10">
    <property type="match status" value="1"/>
</dbReference>
<dbReference type="InterPro" id="IPR014325">
    <property type="entry name" value="RNA_pol_sigma-E_actinobac"/>
</dbReference>
<comment type="caution">
    <text evidence="8">The sequence shown here is derived from an EMBL/GenBank/DDBJ whole genome shotgun (WGS) entry which is preliminary data.</text>
</comment>